<sequence length="143" mass="16060">MASSQLVLQRYTDLLGAGELDAAFHYLAEDVIYVTWLGVVEGKDNVVTFLRDNLRFLHFTRNFNRWNQVQHCLDADLVGSVGDAAADASTFNSDGYDAHGYATFERDGSISNIVRLSIQRTRVKETIVIRDGEVVLVTMMEQL</sequence>
<proteinExistence type="predicted"/>
<dbReference type="Gene3D" id="3.10.450.50">
    <property type="match status" value="1"/>
</dbReference>
<accession>A0AAW0ERH9</accession>
<dbReference type="AlphaFoldDB" id="A0AAW0ERH9"/>
<evidence type="ECO:0008006" key="3">
    <source>
        <dbReference type="Google" id="ProtNLM"/>
    </source>
</evidence>
<protein>
    <recommendedName>
        <fullName evidence="3">SnoaL-like domain-containing protein</fullName>
    </recommendedName>
</protein>
<evidence type="ECO:0000313" key="2">
    <source>
        <dbReference type="Proteomes" id="UP001430356"/>
    </source>
</evidence>
<comment type="caution">
    <text evidence="1">The sequence shown here is derived from an EMBL/GenBank/DDBJ whole genome shotgun (WGS) entry which is preliminary data.</text>
</comment>
<gene>
    <name evidence="1" type="ORF">NESM_000467800</name>
</gene>
<keyword evidence="2" id="KW-1185">Reference proteome</keyword>
<dbReference type="InterPro" id="IPR032710">
    <property type="entry name" value="NTF2-like_dom_sf"/>
</dbReference>
<name>A0AAW0ERH9_9TRYP</name>
<dbReference type="EMBL" id="JAECZO010000053">
    <property type="protein sequence ID" value="KAK7195408.1"/>
    <property type="molecule type" value="Genomic_DNA"/>
</dbReference>
<dbReference type="Proteomes" id="UP001430356">
    <property type="component" value="Unassembled WGS sequence"/>
</dbReference>
<reference evidence="1 2" key="1">
    <citation type="journal article" date="2021" name="MBio">
        <title>A New Model Trypanosomatid, Novymonas esmeraldas: Genomic Perception of Its 'Candidatus Pandoraea novymonadis' Endosymbiont.</title>
        <authorList>
            <person name="Zakharova A."/>
            <person name="Saura A."/>
            <person name="Butenko A."/>
            <person name="Podesvova L."/>
            <person name="Warmusova S."/>
            <person name="Kostygov A.Y."/>
            <person name="Nenarokova A."/>
            <person name="Lukes J."/>
            <person name="Opperdoes F.R."/>
            <person name="Yurchenko V."/>
        </authorList>
    </citation>
    <scope>NUCLEOTIDE SEQUENCE [LARGE SCALE GENOMIC DNA]</scope>
    <source>
        <strain evidence="1 2">E262AT.01</strain>
    </source>
</reference>
<organism evidence="1 2">
    <name type="scientific">Novymonas esmeraldas</name>
    <dbReference type="NCBI Taxonomy" id="1808958"/>
    <lineage>
        <taxon>Eukaryota</taxon>
        <taxon>Discoba</taxon>
        <taxon>Euglenozoa</taxon>
        <taxon>Kinetoplastea</taxon>
        <taxon>Metakinetoplastina</taxon>
        <taxon>Trypanosomatida</taxon>
        <taxon>Trypanosomatidae</taxon>
        <taxon>Novymonas</taxon>
    </lineage>
</organism>
<dbReference type="SUPFAM" id="SSF54427">
    <property type="entry name" value="NTF2-like"/>
    <property type="match status" value="1"/>
</dbReference>
<evidence type="ECO:0000313" key="1">
    <source>
        <dbReference type="EMBL" id="KAK7195408.1"/>
    </source>
</evidence>